<keyword evidence="12" id="KW-0325">Glycoprotein</keyword>
<evidence type="ECO:0000256" key="2">
    <source>
        <dbReference type="ARBA" id="ARBA00004922"/>
    </source>
</evidence>
<keyword evidence="6" id="KW-0808">Transferase</keyword>
<name>A0A7S3UVM7_HETAK</name>
<reference evidence="15" key="1">
    <citation type="submission" date="2021-01" db="EMBL/GenBank/DDBJ databases">
        <authorList>
            <person name="Corre E."/>
            <person name="Pelletier E."/>
            <person name="Niang G."/>
            <person name="Scheremetjew M."/>
            <person name="Finn R."/>
            <person name="Kale V."/>
            <person name="Holt S."/>
            <person name="Cochrane G."/>
            <person name="Meng A."/>
            <person name="Brown T."/>
            <person name="Cohen L."/>
        </authorList>
    </citation>
    <scope>NUCLEOTIDE SEQUENCE</scope>
    <source>
        <strain evidence="15">CCMP3107</strain>
    </source>
</reference>
<gene>
    <name evidence="15" type="ORF">HAKA00212_LOCUS5070</name>
</gene>
<evidence type="ECO:0000256" key="7">
    <source>
        <dbReference type="ARBA" id="ARBA00022692"/>
    </source>
</evidence>
<dbReference type="UniPathway" id="UPA00378"/>
<evidence type="ECO:0000259" key="14">
    <source>
        <dbReference type="Pfam" id="PF15024"/>
    </source>
</evidence>
<dbReference type="GO" id="GO:0006487">
    <property type="term" value="P:protein N-linked glycosylation"/>
    <property type="evidence" value="ECO:0007669"/>
    <property type="project" value="TreeGrafter"/>
</dbReference>
<keyword evidence="7" id="KW-0812">Transmembrane</keyword>
<dbReference type="EC" id="2.4.1.155" evidence="4"/>
<keyword evidence="10" id="KW-0333">Golgi apparatus</keyword>
<evidence type="ECO:0000256" key="10">
    <source>
        <dbReference type="ARBA" id="ARBA00023034"/>
    </source>
</evidence>
<comment type="subcellular location">
    <subcellularLocation>
        <location evidence="1">Golgi apparatus membrane</location>
        <topology evidence="1">Single-pass type II membrane protein</topology>
    </subcellularLocation>
</comment>
<dbReference type="InterPro" id="IPR026116">
    <property type="entry name" value="GT18_cat"/>
</dbReference>
<accession>A0A7S3UVM7</accession>
<dbReference type="PANTHER" id="PTHR15075:SF2">
    <property type="entry name" value="ALPHA-1,6-MANNOSYLGLYCOPROTEIN 6-BETA-N-ACETYLGLUCOSAMINYLTRANSFERASE"/>
    <property type="match status" value="1"/>
</dbReference>
<evidence type="ECO:0000256" key="13">
    <source>
        <dbReference type="ARBA" id="ARBA00048243"/>
    </source>
</evidence>
<evidence type="ECO:0000256" key="8">
    <source>
        <dbReference type="ARBA" id="ARBA00022968"/>
    </source>
</evidence>
<dbReference type="PANTHER" id="PTHR15075">
    <property type="entry name" value="ALPHA-MANNOSIDE BETA-1,6-N-ACETYLGLUCOSAMINYLTRANSFERASE"/>
    <property type="match status" value="1"/>
</dbReference>
<feature type="domain" description="Glycosyltransferase family 18 catalytic" evidence="14">
    <location>
        <begin position="30"/>
        <end position="142"/>
    </location>
</feature>
<evidence type="ECO:0000256" key="4">
    <source>
        <dbReference type="ARBA" id="ARBA00012671"/>
    </source>
</evidence>
<evidence type="ECO:0000256" key="3">
    <source>
        <dbReference type="ARBA" id="ARBA00007477"/>
    </source>
</evidence>
<comment type="similarity">
    <text evidence="3">Belongs to the glycosyltransferase 18 family.</text>
</comment>
<dbReference type="InterPro" id="IPR052105">
    <property type="entry name" value="MGAT5_Glycosyltransferase"/>
</dbReference>
<sequence>MLALCSCCPLRLLGGGQKDLPAGLRGALVVHQHLDPNGWHSLLAESKFLLGLEDPLLGPSAVDAVSNGCMFINPVYSKPKLDFYTSQHPYIADTVGEPYVCNTRLQEISSVEKCVQKALGSSLKPFIPKDLTKEQYLIRLRNIFGKYLM</sequence>
<keyword evidence="11" id="KW-0472">Membrane</keyword>
<organism evidence="15">
    <name type="scientific">Heterosigma akashiwo</name>
    <name type="common">Chromophytic alga</name>
    <name type="synonym">Heterosigma carterae</name>
    <dbReference type="NCBI Taxonomy" id="2829"/>
    <lineage>
        <taxon>Eukaryota</taxon>
        <taxon>Sar</taxon>
        <taxon>Stramenopiles</taxon>
        <taxon>Ochrophyta</taxon>
        <taxon>Raphidophyceae</taxon>
        <taxon>Chattonellales</taxon>
        <taxon>Chattonellaceae</taxon>
        <taxon>Heterosigma</taxon>
    </lineage>
</organism>
<proteinExistence type="inferred from homology"/>
<keyword evidence="9" id="KW-1133">Transmembrane helix</keyword>
<dbReference type="Pfam" id="PF15024">
    <property type="entry name" value="Glyco_transf_18"/>
    <property type="match status" value="1"/>
</dbReference>
<evidence type="ECO:0000256" key="11">
    <source>
        <dbReference type="ARBA" id="ARBA00023136"/>
    </source>
</evidence>
<comment type="catalytic activity">
    <reaction evidence="13">
        <text>N(4)-{beta-D-GlcNAc-(1-&gt;2)-[beta-D-GlcNAc-(1-&gt;4)]-alpha-D-Man-(1-&gt;3)-[beta-D-GlcNAc-(1-&gt;2)-alpha-D-Man-(1-&gt;6)]-beta-D-Man-(1-&gt;4)-beta-D-GlcNAc-(1-&gt;4)-beta-D-GlcNAc}-L-asparaginyl-[protein] + UDP-N-acetyl-alpha-D-glucosamine = N(4)-{beta-D-GlcNAc-(1-&gt;2)-[beta-D-GlcNAc-(1-&gt;4)]-alpha-D-Man-(1-&gt;3)-[beta-D-GlcNAc-(1-&gt;2)-[beta-D-GlcNAc-(1-&gt;6)]-alpha-D-Man-(1-&gt;6)]-beta-D-Man-(1-&gt;4)-beta-D-GlcNAc-(1-&gt;4)-beta-D-GlcNAc}-L-asparaginyl-[protein] + UDP + H(+)</text>
        <dbReference type="Rhea" id="RHEA:16921"/>
        <dbReference type="Rhea" id="RHEA-COMP:14374"/>
        <dbReference type="Rhea" id="RHEA-COMP:14377"/>
        <dbReference type="ChEBI" id="CHEBI:15378"/>
        <dbReference type="ChEBI" id="CHEBI:57705"/>
        <dbReference type="ChEBI" id="CHEBI:58223"/>
        <dbReference type="ChEBI" id="CHEBI:139507"/>
        <dbReference type="ChEBI" id="CHEBI:139510"/>
        <dbReference type="EC" id="2.4.1.155"/>
    </reaction>
</comment>
<dbReference type="EMBL" id="HBIU01011519">
    <property type="protein sequence ID" value="CAE0626395.1"/>
    <property type="molecule type" value="Transcribed_RNA"/>
</dbReference>
<evidence type="ECO:0000256" key="1">
    <source>
        <dbReference type="ARBA" id="ARBA00004323"/>
    </source>
</evidence>
<evidence type="ECO:0000256" key="9">
    <source>
        <dbReference type="ARBA" id="ARBA00022989"/>
    </source>
</evidence>
<dbReference type="GO" id="GO:0030144">
    <property type="term" value="F:alpha-1,6-mannosylglycoprotein 6-beta-N-acetylglucosaminyltransferase activity"/>
    <property type="evidence" value="ECO:0007669"/>
    <property type="project" value="UniProtKB-EC"/>
</dbReference>
<dbReference type="AlphaFoldDB" id="A0A7S3UVM7"/>
<evidence type="ECO:0000256" key="6">
    <source>
        <dbReference type="ARBA" id="ARBA00022679"/>
    </source>
</evidence>
<evidence type="ECO:0000256" key="5">
    <source>
        <dbReference type="ARBA" id="ARBA00022676"/>
    </source>
</evidence>
<keyword evidence="5" id="KW-0328">Glycosyltransferase</keyword>
<comment type="pathway">
    <text evidence="2">Protein modification; protein glycosylation.</text>
</comment>
<evidence type="ECO:0000313" key="15">
    <source>
        <dbReference type="EMBL" id="CAE0626395.1"/>
    </source>
</evidence>
<keyword evidence="8" id="KW-0735">Signal-anchor</keyword>
<dbReference type="GO" id="GO:0000139">
    <property type="term" value="C:Golgi membrane"/>
    <property type="evidence" value="ECO:0007669"/>
    <property type="project" value="UniProtKB-SubCell"/>
</dbReference>
<evidence type="ECO:0000256" key="12">
    <source>
        <dbReference type="ARBA" id="ARBA00023180"/>
    </source>
</evidence>
<protein>
    <recommendedName>
        <fullName evidence="4">alpha-1,6-mannosyl-glycoprotein 6-beta-N-acetylglucosaminyltransferase</fullName>
        <ecNumber evidence="4">2.4.1.155</ecNumber>
    </recommendedName>
</protein>